<feature type="chain" id="PRO_5002608242" description="alpha-L-fucosidase" evidence="8">
    <location>
        <begin position="38"/>
        <end position="1487"/>
    </location>
</feature>
<dbReference type="Gene3D" id="2.60.120.260">
    <property type="entry name" value="Galactose-binding domain-like"/>
    <property type="match status" value="2"/>
</dbReference>
<name>A0A0H3EDI2_BIFBP</name>
<evidence type="ECO:0000256" key="4">
    <source>
        <dbReference type="ARBA" id="ARBA00022801"/>
    </source>
</evidence>
<dbReference type="InterPro" id="IPR008979">
    <property type="entry name" value="Galactose-bd-like_sf"/>
</dbReference>
<evidence type="ECO:0000259" key="9">
    <source>
        <dbReference type="PROSITE" id="PS50022"/>
    </source>
</evidence>
<dbReference type="KEGG" id="bbp:BBPR_1360"/>
<dbReference type="SUPFAM" id="SSF51445">
    <property type="entry name" value="(Trans)glycosidases"/>
    <property type="match status" value="1"/>
</dbReference>
<dbReference type="HOGENOM" id="CLU_004525_0_0_11"/>
<feature type="compositionally biased region" description="Polar residues" evidence="6">
    <location>
        <begin position="1153"/>
        <end position="1166"/>
    </location>
</feature>
<dbReference type="GO" id="GO:0005764">
    <property type="term" value="C:lysosome"/>
    <property type="evidence" value="ECO:0007669"/>
    <property type="project" value="TreeGrafter"/>
</dbReference>
<keyword evidence="4 10" id="KW-0378">Hydrolase</keyword>
<dbReference type="RefSeq" id="WP_013390134.1">
    <property type="nucleotide sequence ID" value="NC_014638.1"/>
</dbReference>
<dbReference type="Proteomes" id="UP000002312">
    <property type="component" value="Chromosome"/>
</dbReference>
<keyword evidence="7" id="KW-1133">Transmembrane helix</keyword>
<dbReference type="GO" id="GO:0006004">
    <property type="term" value="P:fucose metabolic process"/>
    <property type="evidence" value="ECO:0007669"/>
    <property type="project" value="TreeGrafter"/>
</dbReference>
<evidence type="ECO:0000313" key="11">
    <source>
        <dbReference type="Proteomes" id="UP000002312"/>
    </source>
</evidence>
<keyword evidence="7" id="KW-0472">Membrane</keyword>
<feature type="region of interest" description="Disordered" evidence="6">
    <location>
        <begin position="1424"/>
        <end position="1454"/>
    </location>
</feature>
<accession>A0A0H3EDI2</accession>
<feature type="transmembrane region" description="Helical" evidence="7">
    <location>
        <begin position="1458"/>
        <end position="1479"/>
    </location>
</feature>
<evidence type="ECO:0000256" key="6">
    <source>
        <dbReference type="SAM" id="MobiDB-lite"/>
    </source>
</evidence>
<dbReference type="PATRIC" id="fig|702459.3.peg.1407"/>
<evidence type="ECO:0000256" key="1">
    <source>
        <dbReference type="ARBA" id="ARBA00007951"/>
    </source>
</evidence>
<dbReference type="SMART" id="SM00812">
    <property type="entry name" value="Alpha_L_fucos"/>
    <property type="match status" value="1"/>
</dbReference>
<feature type="compositionally biased region" description="Basic and acidic residues" evidence="6">
    <location>
        <begin position="1434"/>
        <end position="1451"/>
    </location>
</feature>
<evidence type="ECO:0000256" key="8">
    <source>
        <dbReference type="SAM" id="SignalP"/>
    </source>
</evidence>
<feature type="domain" description="F5/8 type C" evidence="9">
    <location>
        <begin position="1113"/>
        <end position="1269"/>
    </location>
</feature>
<dbReference type="PANTHER" id="PTHR10030">
    <property type="entry name" value="ALPHA-L-FUCOSIDASE"/>
    <property type="match status" value="1"/>
</dbReference>
<feature type="signal peptide" evidence="8">
    <location>
        <begin position="1"/>
        <end position="37"/>
    </location>
</feature>
<dbReference type="GO" id="GO:0016139">
    <property type="term" value="P:glycoside catabolic process"/>
    <property type="evidence" value="ECO:0007669"/>
    <property type="project" value="TreeGrafter"/>
</dbReference>
<evidence type="ECO:0000256" key="7">
    <source>
        <dbReference type="SAM" id="Phobius"/>
    </source>
</evidence>
<dbReference type="Gene3D" id="3.20.20.80">
    <property type="entry name" value="Glycosidases"/>
    <property type="match status" value="1"/>
</dbReference>
<dbReference type="InterPro" id="IPR057739">
    <property type="entry name" value="Glyco_hydro_29_N"/>
</dbReference>
<dbReference type="EC" id="3.2.1.51" evidence="2"/>
<dbReference type="InterPro" id="IPR000933">
    <property type="entry name" value="Glyco_hydro_29"/>
</dbReference>
<evidence type="ECO:0000256" key="3">
    <source>
        <dbReference type="ARBA" id="ARBA00022729"/>
    </source>
</evidence>
<dbReference type="OrthoDB" id="5526311at2"/>
<dbReference type="PANTHER" id="PTHR10030:SF37">
    <property type="entry name" value="ALPHA-L-FUCOSIDASE-RELATED"/>
    <property type="match status" value="1"/>
</dbReference>
<comment type="similarity">
    <text evidence="1">Belongs to the glycosyl hydrolase 29 family.</text>
</comment>
<dbReference type="Pfam" id="PF01120">
    <property type="entry name" value="Alpha_L_fucos"/>
    <property type="match status" value="1"/>
</dbReference>
<dbReference type="Gene3D" id="1.20.1270.90">
    <property type="entry name" value="AF1782-like"/>
    <property type="match status" value="1"/>
</dbReference>
<dbReference type="InterPro" id="IPR017853">
    <property type="entry name" value="GH"/>
</dbReference>
<sequence length="1487" mass="158188">MLHTASRGCSRSWLRRLTALIAVSALAFVALPNVAVAADPMEYLDVSFGGTFAEDTYTTGGDEVARGSVTKHGSIPTKLDGGGITLAGGTNGVTFTSTASFSASGKVNKGFRAEMEYRTKQTPSNLATLFSAMGNIFVRANGSNLEYGFSTNPSGSTWNDYTKSVTLPSNNVKHIIQLTYLPGADGAASTLQLKVDGVAGETATSAAGELAAVSDSVGNKFGIGYEVNPASGAASRGLAGDVFRARVADSDAPWEILDASQLLHVNFNGTFSGTSYTAASGEQMLGSLVSRSANPSISNSAVTLAGGTAGFDFTPTDFTLGDNEAITTPLVAELRFTPTQTGDNQTLFGAGGNLFLRYESNKLVFGASTKSGDNWTDHKIESAAATGAEHVVSVAYVPNEAGTGAKLVMRVDGGDAQTKDITGLAYLNSGIKGKVGFGNEVHSAALSRGFVGSLSEIRLAKTSANFTTNEFKLVYSQVSCDTSGIKEANTFDVKPAECEAALKTKLSKLRPTEGQADYIDWGQIGFLHYGINTYYNQEWGHGNEDPSRINPTGLDTDQWAKSFADGGFKMIMVTVKHHDGFELYDSRYNTEHDWANTAVAKRTGEKDLFRKIVASAKKYGLKVGIYYSPADSYMERKGVWGNNSARVERTIPTLVKNDDRAGKVASGKLPTFKYKATDYGAYMLNQLYELLTEYGDISEVWFDGAQGNTAGTEHYDYGVFYEMIRRLQPQAIQANAAYDARWVGNEDGWARQTEWSPQAAYNDGVDKVSLKPSQMAPDGKLGTMLSVLSEIRSGAANQLHWYPAEVDAKNRPGWFYHASQSPASVAEVVKYYEQSTGRNSQYLLNVPPSDTGKLADADAAGLKGLGEELARRYGTDLALGKSATVAASANDTAVAAPKLTDGSKLSSDKAVGNTPTYTIDLGSTVAVDAVKISEDVRNAGQQIESATLQGRVNGTWTNLATMTTVGQQRDLRFTSQNIDAIRLVVNSSRGPVRLSRLEVFHTESEIQTGARAYYIDPTAQTAGDGFTKDKPMTSIEQLHDVTVAPGSVIFVKAGTELTGDFAVFGYGTKDEPITVTTYGKSDKATTARFDGMTAGLTLKQALKALGKDDAGWVVADSATAPASRVYVPQDEISVHAQSSQNSGAEAARALDGDSSTSWHSQYSPATSPAPHWVTLDLGKSRENVAYFDYLARIDGNNNGAAKDYEVYVSDDPNDFGAPVASGTLKNVAYTQRIKLTPKNGRYVKFVIKTDYSGSNFGSAAEMNVELLPTAVEEDKVATPQKPTVDDDADTYTIPDIEGVVYKVDGKVLAAGSVVNVGDENVTVTVTAEPADGYRFPDGVTSPVTYELTFTKKGGEKPPTEVNKDKLHATITKAQAIDRSAYTDESLKVLDDKLAAALKVYDDDKVSQDDVNAAEAALSAAIDALKTKPTTPGGEGEKPGEGNKPGDGKKPGDVIAKTGASTMGVVFAALAMVAGAVVTLEAKRKSNR</sequence>
<evidence type="ECO:0000256" key="5">
    <source>
        <dbReference type="ARBA" id="ARBA00023295"/>
    </source>
</evidence>
<dbReference type="EMBL" id="CP001840">
    <property type="protein sequence ID" value="ADP36408.1"/>
    <property type="molecule type" value="Genomic_DNA"/>
</dbReference>
<keyword evidence="7" id="KW-0812">Transmembrane</keyword>
<evidence type="ECO:0000256" key="2">
    <source>
        <dbReference type="ARBA" id="ARBA00012662"/>
    </source>
</evidence>
<dbReference type="InterPro" id="IPR000421">
    <property type="entry name" value="FA58C"/>
</dbReference>
<gene>
    <name evidence="10" type="ordered locus">BBPR_1360</name>
</gene>
<dbReference type="PROSITE" id="PS50022">
    <property type="entry name" value="FA58C_3"/>
    <property type="match status" value="1"/>
</dbReference>
<keyword evidence="5 10" id="KW-0326">Glycosidase</keyword>
<dbReference type="Pfam" id="PF00754">
    <property type="entry name" value="F5_F8_type_C"/>
    <property type="match status" value="1"/>
</dbReference>
<dbReference type="eggNOG" id="COG3669">
    <property type="taxonomic scope" value="Bacteria"/>
</dbReference>
<keyword evidence="3 8" id="KW-0732">Signal</keyword>
<dbReference type="SUPFAM" id="SSF49785">
    <property type="entry name" value="Galactose-binding domain-like"/>
    <property type="match status" value="2"/>
</dbReference>
<evidence type="ECO:0000313" key="10">
    <source>
        <dbReference type="EMBL" id="ADP36408.1"/>
    </source>
</evidence>
<feature type="region of interest" description="Disordered" evidence="6">
    <location>
        <begin position="1136"/>
        <end position="1171"/>
    </location>
</feature>
<organism evidence="10 11">
    <name type="scientific">Bifidobacterium bifidum (strain PRL2010)</name>
    <dbReference type="NCBI Taxonomy" id="702459"/>
    <lineage>
        <taxon>Bacteria</taxon>
        <taxon>Bacillati</taxon>
        <taxon>Actinomycetota</taxon>
        <taxon>Actinomycetes</taxon>
        <taxon>Bifidobacteriales</taxon>
        <taxon>Bifidobacteriaceae</taxon>
        <taxon>Bifidobacterium</taxon>
    </lineage>
</organism>
<protein>
    <recommendedName>
        <fullName evidence="2">alpha-L-fucosidase</fullName>
        <ecNumber evidence="2">3.2.1.51</ecNumber>
    </recommendedName>
</protein>
<dbReference type="GO" id="GO:0004560">
    <property type="term" value="F:alpha-L-fucosidase activity"/>
    <property type="evidence" value="ECO:0007669"/>
    <property type="project" value="UniProtKB-EC"/>
</dbReference>
<reference evidence="10 11" key="1">
    <citation type="journal article" date="2010" name="Proc. Natl. Acad. Sci. U.S.A.">
        <title>Genome analysis of Bifidobacterium bifidum PRL2010 reveals metabolic pathways for host-derived glycan foraging.</title>
        <authorList>
            <person name="Turroni F."/>
            <person name="Bottacini F."/>
            <person name="Foroni E."/>
            <person name="Mulder I."/>
            <person name="Kim J.H."/>
            <person name="Zomer A."/>
            <person name="Sanchez B."/>
            <person name="Bidossi A."/>
            <person name="Ferrarini A."/>
            <person name="Giubellini V."/>
            <person name="Delledonne M."/>
            <person name="Henrissat B."/>
            <person name="Coutinho P."/>
            <person name="Oggioni M."/>
            <person name="Fitzgerald G.F."/>
            <person name="Mills D."/>
            <person name="Margolles A."/>
            <person name="Kelly D."/>
            <person name="van Sinderen D."/>
            <person name="Ventura M."/>
        </authorList>
    </citation>
    <scope>NUCLEOTIDE SEQUENCE [LARGE SCALE GENOMIC DNA]</scope>
    <source>
        <strain evidence="10 11">PRL2010</strain>
    </source>
</reference>
<proteinExistence type="inferred from homology"/>